<dbReference type="PIRSF" id="PIRSF000440">
    <property type="entry name" value="CAT"/>
    <property type="match status" value="1"/>
</dbReference>
<dbReference type="SMART" id="SM01059">
    <property type="entry name" value="CAT"/>
    <property type="match status" value="1"/>
</dbReference>
<evidence type="ECO:0000313" key="4">
    <source>
        <dbReference type="Proteomes" id="UP000037716"/>
    </source>
</evidence>
<dbReference type="EMBL" id="FNUE01000002">
    <property type="protein sequence ID" value="SEE54846.1"/>
    <property type="molecule type" value="Genomic_DNA"/>
</dbReference>
<dbReference type="InterPro" id="IPR023213">
    <property type="entry name" value="CAT-like_dom_sf"/>
</dbReference>
<dbReference type="PATRIC" id="fig|1300348.6.peg.2507"/>
<dbReference type="Pfam" id="PF00302">
    <property type="entry name" value="CAT"/>
    <property type="match status" value="1"/>
</dbReference>
<organism evidence="2 4">
    <name type="scientific">Polaribacter dokdonensis DSW-5</name>
    <dbReference type="NCBI Taxonomy" id="1300348"/>
    <lineage>
        <taxon>Bacteria</taxon>
        <taxon>Pseudomonadati</taxon>
        <taxon>Bacteroidota</taxon>
        <taxon>Flavobacteriia</taxon>
        <taxon>Flavobacteriales</taxon>
        <taxon>Flavobacteriaceae</taxon>
    </lineage>
</organism>
<reference evidence="3 5" key="2">
    <citation type="submission" date="2016-10" db="EMBL/GenBank/DDBJ databases">
        <authorList>
            <person name="Varghese N."/>
            <person name="Submissions S."/>
        </authorList>
    </citation>
    <scope>NUCLEOTIDE SEQUENCE [LARGE SCALE GENOMIC DNA]</scope>
    <source>
        <strain evidence="3 5">DSW-5</strain>
    </source>
</reference>
<evidence type="ECO:0000313" key="3">
    <source>
        <dbReference type="EMBL" id="SEE54846.1"/>
    </source>
</evidence>
<dbReference type="EMBL" id="LGBR01000001">
    <property type="protein sequence ID" value="KOY52946.1"/>
    <property type="molecule type" value="Genomic_DNA"/>
</dbReference>
<name>A0A0M9CI66_9FLAO</name>
<evidence type="ECO:0000256" key="1">
    <source>
        <dbReference type="PIRSR" id="PIRSR000440-1"/>
    </source>
</evidence>
<reference evidence="2 4" key="1">
    <citation type="submission" date="2015-07" db="EMBL/GenBank/DDBJ databases">
        <title>Genome of Polaribacter dokdonenesis DSW-5, isolated from seawater off Dokdo in Korea.</title>
        <authorList>
            <person name="Yoon K."/>
            <person name="Song J.Y."/>
            <person name="Kim J.F."/>
        </authorList>
    </citation>
    <scope>NUCLEOTIDE SEQUENCE [LARGE SCALE GENOMIC DNA]</scope>
    <source>
        <strain evidence="2 4">DSW-5</strain>
    </source>
</reference>
<proteinExistence type="predicted"/>
<dbReference type="AlphaFoldDB" id="A0A0M9CI66"/>
<dbReference type="RefSeq" id="WP_053975002.1">
    <property type="nucleotide sequence ID" value="NZ_FNUE01000002.1"/>
</dbReference>
<evidence type="ECO:0000313" key="5">
    <source>
        <dbReference type="Proteomes" id="UP000183071"/>
    </source>
</evidence>
<dbReference type="Gene3D" id="3.30.559.10">
    <property type="entry name" value="Chloramphenicol acetyltransferase-like domain"/>
    <property type="match status" value="1"/>
</dbReference>
<keyword evidence="5" id="KW-1185">Reference proteome</keyword>
<dbReference type="SUPFAM" id="SSF52777">
    <property type="entry name" value="CoA-dependent acyltransferases"/>
    <property type="match status" value="1"/>
</dbReference>
<dbReference type="PANTHER" id="PTHR38474:SF1">
    <property type="entry name" value="SLR0299 PROTEIN"/>
    <property type="match status" value="1"/>
</dbReference>
<dbReference type="Proteomes" id="UP000037716">
    <property type="component" value="Unassembled WGS sequence"/>
</dbReference>
<dbReference type="PANTHER" id="PTHR38474">
    <property type="entry name" value="SLR0299 PROTEIN"/>
    <property type="match status" value="1"/>
</dbReference>
<dbReference type="GO" id="GO:0008811">
    <property type="term" value="F:chloramphenicol O-acetyltransferase activity"/>
    <property type="evidence" value="ECO:0007669"/>
    <property type="project" value="InterPro"/>
</dbReference>
<accession>A0A0M9CI66</accession>
<dbReference type="Proteomes" id="UP000183071">
    <property type="component" value="Unassembled WGS sequence"/>
</dbReference>
<gene>
    <name evidence="2" type="ORF">I602_2506</name>
    <name evidence="3" type="ORF">SAMN05444353_2280</name>
</gene>
<dbReference type="InterPro" id="IPR001707">
    <property type="entry name" value="Cmp_AcTrfase"/>
</dbReference>
<sequence>MKYLDIESWNRKQHFNHFKSLVNPSFAVTVNVDVTNAYNKAKEENCAFFVVYLHACLAALNTIENFKYRIHDDKIAIYDVIHASATIARPDNTFGFSFVKYHKDFKIFNDNFQKEKHRILNSTDLFPPINSDDCMYCSALPWFSFTSHKEPVSGQKDDSIPKLAFGKTFIEHNKLKMPVAVTVNHALVDGYHLGLFFEEYQSQLDKNT</sequence>
<dbReference type="OrthoDB" id="9801766at2"/>
<dbReference type="STRING" id="1300348.I602_2506"/>
<comment type="caution">
    <text evidence="2">The sequence shown here is derived from an EMBL/GenBank/DDBJ whole genome shotgun (WGS) entry which is preliminary data.</text>
</comment>
<evidence type="ECO:0000313" key="2">
    <source>
        <dbReference type="EMBL" id="KOY52946.1"/>
    </source>
</evidence>
<protein>
    <submittedName>
        <fullName evidence="3">Chloramphenicol O-acetyltransferase type A</fullName>
    </submittedName>
    <submittedName>
        <fullName evidence="2">Chloramphenicol acetyltransferase</fullName>
    </submittedName>
</protein>
<feature type="active site" description="Proton acceptor" evidence="1">
    <location>
        <position position="185"/>
    </location>
</feature>
<keyword evidence="2" id="KW-0808">Transferase</keyword>